<feature type="binding site" evidence="12">
    <location>
        <position position="111"/>
    </location>
    <ligand>
        <name>K(+)</name>
        <dbReference type="ChEBI" id="CHEBI:29103"/>
    </ligand>
</feature>
<comment type="similarity">
    <text evidence="2">Belongs to the TrkH potassium transport family.</text>
</comment>
<evidence type="ECO:0000313" key="14">
    <source>
        <dbReference type="EMBL" id="HIZ85267.1"/>
    </source>
</evidence>
<feature type="binding site" evidence="12">
    <location>
        <position position="110"/>
    </location>
    <ligand>
        <name>K(+)</name>
        <dbReference type="ChEBI" id="CHEBI:29103"/>
    </ligand>
</feature>
<organism evidence="14 15">
    <name type="scientific">Candidatus Coprenecus stercoravium</name>
    <dbReference type="NCBI Taxonomy" id="2840735"/>
    <lineage>
        <taxon>Bacteria</taxon>
        <taxon>Pseudomonadati</taxon>
        <taxon>Bacteroidota</taxon>
        <taxon>Bacteroidia</taxon>
        <taxon>Bacteroidales</taxon>
        <taxon>Rikenellaceae</taxon>
        <taxon>Rikenellaceae incertae sedis</taxon>
        <taxon>Candidatus Coprenecus</taxon>
    </lineage>
</organism>
<dbReference type="InterPro" id="IPR003445">
    <property type="entry name" value="Cat_transpt"/>
</dbReference>
<feature type="transmembrane region" description="Helical" evidence="13">
    <location>
        <begin position="270"/>
        <end position="289"/>
    </location>
</feature>
<keyword evidence="11 13" id="KW-0472">Membrane</keyword>
<accession>A0A9D2KAG7</accession>
<keyword evidence="9 13" id="KW-1133">Transmembrane helix</keyword>
<feature type="binding site" evidence="12">
    <location>
        <position position="432"/>
    </location>
    <ligand>
        <name>K(+)</name>
        <dbReference type="ChEBI" id="CHEBI:29103"/>
    </ligand>
</feature>
<keyword evidence="3" id="KW-0813">Transport</keyword>
<dbReference type="InterPro" id="IPR004772">
    <property type="entry name" value="TrkH"/>
</dbReference>
<evidence type="ECO:0000256" key="12">
    <source>
        <dbReference type="PIRSR" id="PIRSR006247-1"/>
    </source>
</evidence>
<evidence type="ECO:0000256" key="11">
    <source>
        <dbReference type="ARBA" id="ARBA00023136"/>
    </source>
</evidence>
<proteinExistence type="inferred from homology"/>
<dbReference type="GO" id="GO:0005886">
    <property type="term" value="C:plasma membrane"/>
    <property type="evidence" value="ECO:0007669"/>
    <property type="project" value="UniProtKB-SubCell"/>
</dbReference>
<evidence type="ECO:0000256" key="2">
    <source>
        <dbReference type="ARBA" id="ARBA00009137"/>
    </source>
</evidence>
<dbReference type="Proteomes" id="UP000824115">
    <property type="component" value="Unassembled WGS sequence"/>
</dbReference>
<dbReference type="PANTHER" id="PTHR32024:SF2">
    <property type="entry name" value="TRK SYSTEM POTASSIUM UPTAKE PROTEIN TRKG-RELATED"/>
    <property type="match status" value="1"/>
</dbReference>
<evidence type="ECO:0000256" key="10">
    <source>
        <dbReference type="ARBA" id="ARBA00023065"/>
    </source>
</evidence>
<feature type="transmembrane region" description="Helical" evidence="13">
    <location>
        <begin position="12"/>
        <end position="33"/>
    </location>
</feature>
<dbReference type="PIRSF" id="PIRSF006247">
    <property type="entry name" value="TrkH"/>
    <property type="match status" value="1"/>
</dbReference>
<evidence type="ECO:0000256" key="4">
    <source>
        <dbReference type="ARBA" id="ARBA00022475"/>
    </source>
</evidence>
<dbReference type="EMBL" id="DXAW01000041">
    <property type="protein sequence ID" value="HIZ85267.1"/>
    <property type="molecule type" value="Genomic_DNA"/>
</dbReference>
<keyword evidence="4" id="KW-1003">Cell membrane</keyword>
<feature type="transmembrane region" description="Helical" evidence="13">
    <location>
        <begin position="394"/>
        <end position="414"/>
    </location>
</feature>
<feature type="transmembrane region" description="Helical" evidence="13">
    <location>
        <begin position="70"/>
        <end position="91"/>
    </location>
</feature>
<gene>
    <name evidence="14" type="ORF">IAC04_02115</name>
</gene>
<sequence length="481" mass="52889">MNIKLVARYIGIALLFNAMFMFISLAVSALNGFDSSFSPLLLSALITAMVGCFPLIFVRGEDDINLREGFAITVFSWILCCIFGMLPYVMWGGEFTLSNAWFESVSGYTTTGGTILTDVEVLPKGLLFWRSSTHFIGGMGVMVFMLLVLPSMSMFRMRISRIEISSLSKDNYRYRSKETVKVIATTYVGITVVTLIALMLAGMSFFDAVNHAMSIVSTGGFSTRNLSIMYYDSLPIEIVCIVAMYISTLHFGMVYAFFVKRSAALLKSPVFRYFMGFCIVMSLLIGLDLKVSGQAATYGEAMRLSFFQFSSIVSSTGFATADTSVWPLFSIFLLLFAMYHGGCSGSTCGGIKADRMWIFYKVLKNNIFKQLHPNAVIPVKVGDNTIDPSVTKAAVLYIGAFTIILVIGSMLIGITEPDFEEAFAASMTSLGNVGPGLGASGSMGNFSHFSPFAKLIMSIEMLLGRLEIYTLLMLFFIFKKV</sequence>
<feature type="binding site" evidence="12">
    <location>
        <position position="433"/>
    </location>
    <ligand>
        <name>K(+)</name>
        <dbReference type="ChEBI" id="CHEBI:29103"/>
    </ligand>
</feature>
<feature type="transmembrane region" description="Helical" evidence="13">
    <location>
        <begin position="182"/>
        <end position="206"/>
    </location>
</feature>
<evidence type="ECO:0000256" key="1">
    <source>
        <dbReference type="ARBA" id="ARBA00004429"/>
    </source>
</evidence>
<comment type="caution">
    <text evidence="14">The sequence shown here is derived from an EMBL/GenBank/DDBJ whole genome shotgun (WGS) entry which is preliminary data.</text>
</comment>
<feature type="transmembrane region" description="Helical" evidence="13">
    <location>
        <begin position="135"/>
        <end position="155"/>
    </location>
</feature>
<keyword evidence="5" id="KW-0997">Cell inner membrane</keyword>
<dbReference type="AlphaFoldDB" id="A0A9D2KAG7"/>
<feature type="transmembrane region" description="Helical" evidence="13">
    <location>
        <begin position="238"/>
        <end position="258"/>
    </location>
</feature>
<dbReference type="GO" id="GO:0046872">
    <property type="term" value="F:metal ion binding"/>
    <property type="evidence" value="ECO:0007669"/>
    <property type="project" value="UniProtKB-KW"/>
</dbReference>
<name>A0A9D2KAG7_9BACT</name>
<evidence type="ECO:0000256" key="7">
    <source>
        <dbReference type="ARBA" id="ARBA00022692"/>
    </source>
</evidence>
<feature type="binding site" evidence="12">
    <location>
        <position position="316"/>
    </location>
    <ligand>
        <name>K(+)</name>
        <dbReference type="ChEBI" id="CHEBI:29103"/>
    </ligand>
</feature>
<keyword evidence="12" id="KW-0479">Metal-binding</keyword>
<dbReference type="GO" id="GO:0015379">
    <property type="term" value="F:potassium:chloride symporter activity"/>
    <property type="evidence" value="ECO:0007669"/>
    <property type="project" value="InterPro"/>
</dbReference>
<dbReference type="Pfam" id="PF02386">
    <property type="entry name" value="TrkH"/>
    <property type="match status" value="1"/>
</dbReference>
<keyword evidence="10" id="KW-0406">Ion transport</keyword>
<protein>
    <submittedName>
        <fullName evidence="14">TrkH family potassium uptake protein</fullName>
    </submittedName>
</protein>
<reference evidence="14" key="1">
    <citation type="journal article" date="2021" name="PeerJ">
        <title>Extensive microbial diversity within the chicken gut microbiome revealed by metagenomics and culture.</title>
        <authorList>
            <person name="Gilroy R."/>
            <person name="Ravi A."/>
            <person name="Getino M."/>
            <person name="Pursley I."/>
            <person name="Horton D.L."/>
            <person name="Alikhan N.F."/>
            <person name="Baker D."/>
            <person name="Gharbi K."/>
            <person name="Hall N."/>
            <person name="Watson M."/>
            <person name="Adriaenssens E.M."/>
            <person name="Foster-Nyarko E."/>
            <person name="Jarju S."/>
            <person name="Secka A."/>
            <person name="Antonio M."/>
            <person name="Oren A."/>
            <person name="Chaudhuri R.R."/>
            <person name="La Ragione R."/>
            <person name="Hildebrand F."/>
            <person name="Pallen M.J."/>
        </authorList>
    </citation>
    <scope>NUCLEOTIDE SEQUENCE</scope>
    <source>
        <strain evidence="14">Gambia16-554</strain>
    </source>
</reference>
<keyword evidence="8 12" id="KW-0630">Potassium</keyword>
<feature type="transmembrane region" description="Helical" evidence="13">
    <location>
        <begin position="455"/>
        <end position="478"/>
    </location>
</feature>
<evidence type="ECO:0000256" key="13">
    <source>
        <dbReference type="SAM" id="Phobius"/>
    </source>
</evidence>
<evidence type="ECO:0000313" key="15">
    <source>
        <dbReference type="Proteomes" id="UP000824115"/>
    </source>
</evidence>
<evidence type="ECO:0000256" key="8">
    <source>
        <dbReference type="ARBA" id="ARBA00022958"/>
    </source>
</evidence>
<feature type="transmembrane region" description="Helical" evidence="13">
    <location>
        <begin position="325"/>
        <end position="351"/>
    </location>
</feature>
<comment type="subcellular location">
    <subcellularLocation>
        <location evidence="1">Cell inner membrane</location>
        <topology evidence="1">Multi-pass membrane protein</topology>
    </subcellularLocation>
</comment>
<reference evidence="14" key="2">
    <citation type="submission" date="2021-04" db="EMBL/GenBank/DDBJ databases">
        <authorList>
            <person name="Gilroy R."/>
        </authorList>
    </citation>
    <scope>NUCLEOTIDE SEQUENCE</scope>
    <source>
        <strain evidence="14">Gambia16-554</strain>
    </source>
</reference>
<evidence type="ECO:0000256" key="9">
    <source>
        <dbReference type="ARBA" id="ARBA00022989"/>
    </source>
</evidence>
<evidence type="ECO:0000256" key="3">
    <source>
        <dbReference type="ARBA" id="ARBA00022448"/>
    </source>
</evidence>
<dbReference type="PANTHER" id="PTHR32024">
    <property type="entry name" value="TRK SYSTEM POTASSIUM UPTAKE PROTEIN TRKG-RELATED"/>
    <property type="match status" value="1"/>
</dbReference>
<keyword evidence="7 13" id="KW-0812">Transmembrane</keyword>
<evidence type="ECO:0000256" key="6">
    <source>
        <dbReference type="ARBA" id="ARBA00022538"/>
    </source>
</evidence>
<feature type="binding site" evidence="12">
    <location>
        <position position="219"/>
    </location>
    <ligand>
        <name>K(+)</name>
        <dbReference type="ChEBI" id="CHEBI:29103"/>
    </ligand>
</feature>
<feature type="transmembrane region" description="Helical" evidence="13">
    <location>
        <begin position="39"/>
        <end position="58"/>
    </location>
</feature>
<keyword evidence="6" id="KW-0633">Potassium transport</keyword>
<evidence type="ECO:0000256" key="5">
    <source>
        <dbReference type="ARBA" id="ARBA00022519"/>
    </source>
</evidence>